<organism evidence="4 5">
    <name type="scientific">Pelobium manganitolerans</name>
    <dbReference type="NCBI Taxonomy" id="1842495"/>
    <lineage>
        <taxon>Bacteria</taxon>
        <taxon>Pseudomonadati</taxon>
        <taxon>Bacteroidota</taxon>
        <taxon>Sphingobacteriia</taxon>
        <taxon>Sphingobacteriales</taxon>
        <taxon>Sphingobacteriaceae</taxon>
        <taxon>Pelobium</taxon>
    </lineage>
</organism>
<dbReference type="InterPro" id="IPR050088">
    <property type="entry name" value="IspD/TarI_cytidylyltransf_bact"/>
</dbReference>
<dbReference type="Pfam" id="PF01128">
    <property type="entry name" value="IspD"/>
    <property type="match status" value="1"/>
</dbReference>
<dbReference type="NCBIfam" id="NF001186">
    <property type="entry name" value="PRK00155.2-3"/>
    <property type="match status" value="1"/>
</dbReference>
<name>A0A419S5G9_9SPHI</name>
<evidence type="ECO:0000256" key="2">
    <source>
        <dbReference type="ARBA" id="ARBA00022695"/>
    </source>
</evidence>
<keyword evidence="3" id="KW-0414">Isoprene biosynthesis</keyword>
<dbReference type="HAMAP" id="MF_00108">
    <property type="entry name" value="IspD"/>
    <property type="match status" value="1"/>
</dbReference>
<dbReference type="InterPro" id="IPR029044">
    <property type="entry name" value="Nucleotide-diphossugar_trans"/>
</dbReference>
<sequence>MDNTHFFAIIVAGGSGKRMNTEIPKQFLLLKGKPVIMHSIETFYRNPHQPAIIVVLNQNDIALWEQLVTEHDFNIPHTVVAGGAERFHSVKNGLDLIDDKDAIIAVHDAVRPLVTEKTISNCYQTALKSGNAVAAIPSKDSVRLVKNGKSEALDRKAVYLVQTPQTFKLSQLKTAYQQTYNSFFTDDASVVEHAGFTINLEAGDEDNFKITFKTDLKLAESIFDGKL</sequence>
<keyword evidence="2 3" id="KW-0548">Nucleotidyltransferase</keyword>
<dbReference type="NCBIfam" id="TIGR00453">
    <property type="entry name" value="ispD"/>
    <property type="match status" value="1"/>
</dbReference>
<evidence type="ECO:0000313" key="4">
    <source>
        <dbReference type="EMBL" id="RKD16098.1"/>
    </source>
</evidence>
<feature type="site" description="Positions MEP for the nucleophilic attack" evidence="3">
    <location>
        <position position="209"/>
    </location>
</feature>
<accession>A0A419S5G9</accession>
<dbReference type="RefSeq" id="WP_120181593.1">
    <property type="nucleotide sequence ID" value="NZ_MBTA01000023.1"/>
</dbReference>
<keyword evidence="5" id="KW-1185">Reference proteome</keyword>
<dbReference type="InterPro" id="IPR034683">
    <property type="entry name" value="IspD/TarI"/>
</dbReference>
<gene>
    <name evidence="3" type="primary">ispD</name>
    <name evidence="4" type="ORF">BCY91_04190</name>
</gene>
<feature type="site" description="Transition state stabilizer" evidence="3">
    <location>
        <position position="25"/>
    </location>
</feature>
<dbReference type="AlphaFoldDB" id="A0A419S5G9"/>
<dbReference type="EMBL" id="MBTA01000023">
    <property type="protein sequence ID" value="RKD16098.1"/>
    <property type="molecule type" value="Genomic_DNA"/>
</dbReference>
<dbReference type="SUPFAM" id="SSF53448">
    <property type="entry name" value="Nucleotide-diphospho-sugar transferases"/>
    <property type="match status" value="1"/>
</dbReference>
<dbReference type="Proteomes" id="UP000283433">
    <property type="component" value="Unassembled WGS sequence"/>
</dbReference>
<dbReference type="InterPro" id="IPR001228">
    <property type="entry name" value="IspD"/>
</dbReference>
<proteinExistence type="inferred from homology"/>
<dbReference type="UniPathway" id="UPA00056">
    <property type="reaction ID" value="UER00093"/>
</dbReference>
<keyword evidence="1 3" id="KW-0808">Transferase</keyword>
<comment type="similarity">
    <text evidence="3">Belongs to the IspD/TarI cytidylyltransferase family. IspD subfamily.</text>
</comment>
<dbReference type="OrthoDB" id="9806837at2"/>
<comment type="pathway">
    <text evidence="3">Isoprenoid biosynthesis; isopentenyl diphosphate biosynthesis via DXP pathway; isopentenyl diphosphate from 1-deoxy-D-xylulose 5-phosphate: step 2/6.</text>
</comment>
<comment type="caution">
    <text evidence="4">The sequence shown here is derived from an EMBL/GenBank/DDBJ whole genome shotgun (WGS) entry which is preliminary data.</text>
</comment>
<dbReference type="Gene3D" id="3.90.550.10">
    <property type="entry name" value="Spore Coat Polysaccharide Biosynthesis Protein SpsA, Chain A"/>
    <property type="match status" value="1"/>
</dbReference>
<dbReference type="PANTHER" id="PTHR32125">
    <property type="entry name" value="2-C-METHYL-D-ERYTHRITOL 4-PHOSPHATE CYTIDYLYLTRANSFERASE, CHLOROPLASTIC"/>
    <property type="match status" value="1"/>
</dbReference>
<evidence type="ECO:0000256" key="3">
    <source>
        <dbReference type="HAMAP-Rule" id="MF_00108"/>
    </source>
</evidence>
<dbReference type="PANTHER" id="PTHR32125:SF4">
    <property type="entry name" value="2-C-METHYL-D-ERYTHRITOL 4-PHOSPHATE CYTIDYLYLTRANSFERASE, CHLOROPLASTIC"/>
    <property type="match status" value="1"/>
</dbReference>
<dbReference type="CDD" id="cd02516">
    <property type="entry name" value="CDP-ME_synthetase"/>
    <property type="match status" value="1"/>
</dbReference>
<dbReference type="GO" id="GO:0019288">
    <property type="term" value="P:isopentenyl diphosphate biosynthetic process, methylerythritol 4-phosphate pathway"/>
    <property type="evidence" value="ECO:0007669"/>
    <property type="project" value="UniProtKB-UniRule"/>
</dbReference>
<comment type="catalytic activity">
    <reaction evidence="3">
        <text>2-C-methyl-D-erythritol 4-phosphate + CTP + H(+) = 4-CDP-2-C-methyl-D-erythritol + diphosphate</text>
        <dbReference type="Rhea" id="RHEA:13429"/>
        <dbReference type="ChEBI" id="CHEBI:15378"/>
        <dbReference type="ChEBI" id="CHEBI:33019"/>
        <dbReference type="ChEBI" id="CHEBI:37563"/>
        <dbReference type="ChEBI" id="CHEBI:57823"/>
        <dbReference type="ChEBI" id="CHEBI:58262"/>
        <dbReference type="EC" id="2.7.7.60"/>
    </reaction>
</comment>
<feature type="site" description="Transition state stabilizer" evidence="3">
    <location>
        <position position="18"/>
    </location>
</feature>
<evidence type="ECO:0000313" key="5">
    <source>
        <dbReference type="Proteomes" id="UP000283433"/>
    </source>
</evidence>
<protein>
    <recommendedName>
        <fullName evidence="3">2-C-methyl-D-erythritol 4-phosphate cytidylyltransferase</fullName>
        <ecNumber evidence="3">2.7.7.60</ecNumber>
    </recommendedName>
    <alternativeName>
        <fullName evidence="3">4-diphosphocytidyl-2C-methyl-D-erythritol synthase</fullName>
    </alternativeName>
    <alternativeName>
        <fullName evidence="3">MEP cytidylyltransferase</fullName>
        <shortName evidence="3">MCT</shortName>
    </alternativeName>
</protein>
<evidence type="ECO:0000256" key="1">
    <source>
        <dbReference type="ARBA" id="ARBA00022679"/>
    </source>
</evidence>
<feature type="site" description="Positions MEP for the nucleophilic attack" evidence="3">
    <location>
        <position position="155"/>
    </location>
</feature>
<dbReference type="GO" id="GO:0050518">
    <property type="term" value="F:2-C-methyl-D-erythritol 4-phosphate cytidylyltransferase activity"/>
    <property type="evidence" value="ECO:0007669"/>
    <property type="project" value="UniProtKB-UniRule"/>
</dbReference>
<dbReference type="EC" id="2.7.7.60" evidence="3"/>
<comment type="function">
    <text evidence="3">Catalyzes the formation of 4-diphosphocytidyl-2-C-methyl-D-erythritol from CTP and 2-C-methyl-D-erythritol 4-phosphate (MEP).</text>
</comment>
<dbReference type="FunFam" id="3.90.550.10:FF:000003">
    <property type="entry name" value="2-C-methyl-D-erythritol 4-phosphate cytidylyltransferase"/>
    <property type="match status" value="1"/>
</dbReference>
<reference evidence="4 5" key="1">
    <citation type="submission" date="2016-07" db="EMBL/GenBank/DDBJ databases">
        <title>Genome of Pelobium manganitolerans.</title>
        <authorList>
            <person name="Wu S."/>
            <person name="Wang G."/>
        </authorList>
    </citation>
    <scope>NUCLEOTIDE SEQUENCE [LARGE SCALE GENOMIC DNA]</scope>
    <source>
        <strain evidence="4 5">YS-25</strain>
    </source>
</reference>